<keyword evidence="4" id="KW-0804">Transcription</keyword>
<organism evidence="8 9">
    <name type="scientific">Psylliodes chrysocephalus</name>
    <dbReference type="NCBI Taxonomy" id="3402493"/>
    <lineage>
        <taxon>Eukaryota</taxon>
        <taxon>Metazoa</taxon>
        <taxon>Ecdysozoa</taxon>
        <taxon>Arthropoda</taxon>
        <taxon>Hexapoda</taxon>
        <taxon>Insecta</taxon>
        <taxon>Pterygota</taxon>
        <taxon>Neoptera</taxon>
        <taxon>Endopterygota</taxon>
        <taxon>Coleoptera</taxon>
        <taxon>Polyphaga</taxon>
        <taxon>Cucujiformia</taxon>
        <taxon>Chrysomeloidea</taxon>
        <taxon>Chrysomelidae</taxon>
        <taxon>Galerucinae</taxon>
        <taxon>Alticini</taxon>
        <taxon>Psylliodes</taxon>
    </lineage>
</organism>
<evidence type="ECO:0000256" key="3">
    <source>
        <dbReference type="ARBA" id="ARBA00023015"/>
    </source>
</evidence>
<evidence type="ECO:0000256" key="1">
    <source>
        <dbReference type="ARBA" id="ARBA00011764"/>
    </source>
</evidence>
<comment type="function">
    <text evidence="5">Involved in transvection phenomena (= synapsis-dependent gene expression), where the synaptic pairing of chromosomes carrying genes with which zeste interacts influences the expression of these genes. Zeste binds to DNA and stimulates transcription from a nearby promoter.</text>
</comment>
<comment type="subunit">
    <text evidence="1">Self-associates forming complexes of several hundred monomers.</text>
</comment>
<evidence type="ECO:0000313" key="9">
    <source>
        <dbReference type="Proteomes" id="UP001153636"/>
    </source>
</evidence>
<dbReference type="InterPro" id="IPR028002">
    <property type="entry name" value="Myb_DNA-bind_5"/>
</dbReference>
<sequence>MEDKRNRSANFMEEEKIKLLALFHKYNDILCKKADFVFSKKKDIAWMKLEQDFNSNNQFKRNVTNWTKLKYQAKTYKSKIKISVMGTGGGPSTHKENNILEEVLFLIGRAGVGIAKIPDCDFEPDSNIVLEMDQSMAEIFAQIEVENKENEAKEKLLIPQMFEETGETSGSVITQIPPVSVESRTDIMPTSSSRRRPVTVKTPKDQLINQKIESEKLKQNALKQEINHGIEKRQEESELFEIEKRKGEQILFFKN</sequence>
<dbReference type="OrthoDB" id="6782212at2759"/>
<evidence type="ECO:0000256" key="5">
    <source>
        <dbReference type="ARBA" id="ARBA00025466"/>
    </source>
</evidence>
<evidence type="ECO:0000256" key="4">
    <source>
        <dbReference type="ARBA" id="ARBA00023163"/>
    </source>
</evidence>
<feature type="region of interest" description="Disordered" evidence="6">
    <location>
        <begin position="183"/>
        <end position="202"/>
    </location>
</feature>
<proteinExistence type="predicted"/>
<dbReference type="EMBL" id="OV651814">
    <property type="protein sequence ID" value="CAH1106746.1"/>
    <property type="molecule type" value="Genomic_DNA"/>
</dbReference>
<evidence type="ECO:0000256" key="6">
    <source>
        <dbReference type="SAM" id="MobiDB-lite"/>
    </source>
</evidence>
<keyword evidence="9" id="KW-1185">Reference proteome</keyword>
<name>A0A9P0GDB8_9CUCU</name>
<evidence type="ECO:0000313" key="8">
    <source>
        <dbReference type="EMBL" id="CAH1106746.1"/>
    </source>
</evidence>
<dbReference type="AlphaFoldDB" id="A0A9P0GDB8"/>
<keyword evidence="3" id="KW-0805">Transcription regulation</keyword>
<reference evidence="8" key="1">
    <citation type="submission" date="2022-01" db="EMBL/GenBank/DDBJ databases">
        <authorList>
            <person name="King R."/>
        </authorList>
    </citation>
    <scope>NUCLEOTIDE SEQUENCE</scope>
</reference>
<protein>
    <recommendedName>
        <fullName evidence="2">Regulatory protein zeste</fullName>
    </recommendedName>
</protein>
<dbReference type="Proteomes" id="UP001153636">
    <property type="component" value="Chromosome 2"/>
</dbReference>
<accession>A0A9P0GDB8</accession>
<evidence type="ECO:0000259" key="7">
    <source>
        <dbReference type="Pfam" id="PF13873"/>
    </source>
</evidence>
<dbReference type="Pfam" id="PF13873">
    <property type="entry name" value="Myb_DNA-bind_5"/>
    <property type="match status" value="1"/>
</dbReference>
<feature type="domain" description="Myb/SANT-like DNA-binding" evidence="7">
    <location>
        <begin position="7"/>
        <end position="68"/>
    </location>
</feature>
<gene>
    <name evidence="8" type="ORF">PSYICH_LOCUS6515</name>
</gene>
<evidence type="ECO:0000256" key="2">
    <source>
        <dbReference type="ARBA" id="ARBA00016807"/>
    </source>
</evidence>